<keyword evidence="3 6" id="KW-0732">Signal</keyword>
<reference evidence="7 8" key="1">
    <citation type="submission" date="2017-10" db="EMBL/GenBank/DDBJ databases">
        <title>Whole genome sequencing of members of genus Pseudoxanthomonas.</title>
        <authorList>
            <person name="Kumar S."/>
            <person name="Bansal K."/>
            <person name="Kaur A."/>
            <person name="Patil P."/>
            <person name="Sharma S."/>
            <person name="Patil P.B."/>
        </authorList>
    </citation>
    <scope>NUCLEOTIDE SEQUENCE [LARGE SCALE GENOMIC DNA]</scope>
    <source>
        <strain evidence="7 8">DSM 17801</strain>
    </source>
</reference>
<comment type="similarity">
    <text evidence="2">Belongs to the MipA/OmpV family.</text>
</comment>
<dbReference type="RefSeq" id="WP_162410458.1">
    <property type="nucleotide sequence ID" value="NZ_PDWN01000009.1"/>
</dbReference>
<evidence type="ECO:0000256" key="1">
    <source>
        <dbReference type="ARBA" id="ARBA00004442"/>
    </source>
</evidence>
<protein>
    <submittedName>
        <fullName evidence="7">Structural protein MipA</fullName>
    </submittedName>
</protein>
<feature type="chain" id="PRO_5045047570" evidence="6">
    <location>
        <begin position="41"/>
        <end position="480"/>
    </location>
</feature>
<evidence type="ECO:0000256" key="5">
    <source>
        <dbReference type="ARBA" id="ARBA00023237"/>
    </source>
</evidence>
<sequence length="480" mass="52880">MNTTRARHTGFLHSLHPGLRGGSLLALAIAGALASAPALAQVDTDAISDLIDEPGSAGLGFLYRFEESPYKDAGQRSDLLPLYLYEGERFYLNADRAGVKFVDDGTHRLDAFLSRRLEGFAEDDIPDILEGMVPRNAGADLGMRYRHSLDWGTLRATALADVSSTSNGSELRLGYSYTWSGDRWSLRPDVSVSFRDADLNNYYYGVRPYEATVDRPAYAPGSGTDVTVGLYGTYGFLKNWRLIGGVAVTAHDSVIEDSPIIRDGLQPAIFAGAVYDFGTAIARWDDEDVPLLMKVFYGRASGDGCHMAKIMTLSCTSLDHENPSSVTGVHLGKPFVERINGWPIDFHGYAGFLYRNEMNTIAPDAWQFDAYMKGFFYGFPWSHRVNTRFGMGAGISYSNHVPSPEVTSQARRERPTSKLLNYLDPTIDISLGDLFGNKDWKQTYFGLGISHRSGIFASSRLLGSVNGGSNYIYAYVETTL</sequence>
<dbReference type="EMBL" id="PDWN01000009">
    <property type="protein sequence ID" value="KAF1693991.1"/>
    <property type="molecule type" value="Genomic_DNA"/>
</dbReference>
<organism evidence="7 8">
    <name type="scientific">Pseudoxanthomonas daejeonensis</name>
    <dbReference type="NCBI Taxonomy" id="266062"/>
    <lineage>
        <taxon>Bacteria</taxon>
        <taxon>Pseudomonadati</taxon>
        <taxon>Pseudomonadota</taxon>
        <taxon>Gammaproteobacteria</taxon>
        <taxon>Lysobacterales</taxon>
        <taxon>Lysobacteraceae</taxon>
        <taxon>Pseudoxanthomonas</taxon>
    </lineage>
</organism>
<dbReference type="PANTHER" id="PTHR38776">
    <property type="entry name" value="MLTA-INTERACTING PROTEIN-RELATED"/>
    <property type="match status" value="1"/>
</dbReference>
<evidence type="ECO:0000256" key="4">
    <source>
        <dbReference type="ARBA" id="ARBA00023136"/>
    </source>
</evidence>
<evidence type="ECO:0000256" key="2">
    <source>
        <dbReference type="ARBA" id="ARBA00005722"/>
    </source>
</evidence>
<dbReference type="PANTHER" id="PTHR38776:SF1">
    <property type="entry name" value="MLTA-INTERACTING PROTEIN-RELATED"/>
    <property type="match status" value="1"/>
</dbReference>
<evidence type="ECO:0000313" key="8">
    <source>
        <dbReference type="Proteomes" id="UP000788419"/>
    </source>
</evidence>
<name>A0ABQ6Z6H6_9GAMM</name>
<keyword evidence="4" id="KW-0472">Membrane</keyword>
<accession>A0ABQ6Z6H6</accession>
<evidence type="ECO:0000256" key="6">
    <source>
        <dbReference type="SAM" id="SignalP"/>
    </source>
</evidence>
<evidence type="ECO:0000313" key="7">
    <source>
        <dbReference type="EMBL" id="KAF1693991.1"/>
    </source>
</evidence>
<proteinExistence type="inferred from homology"/>
<evidence type="ECO:0000256" key="3">
    <source>
        <dbReference type="ARBA" id="ARBA00022729"/>
    </source>
</evidence>
<comment type="subcellular location">
    <subcellularLocation>
        <location evidence="1">Cell outer membrane</location>
    </subcellularLocation>
</comment>
<comment type="caution">
    <text evidence="7">The sequence shown here is derived from an EMBL/GenBank/DDBJ whole genome shotgun (WGS) entry which is preliminary data.</text>
</comment>
<keyword evidence="8" id="KW-1185">Reference proteome</keyword>
<dbReference type="Pfam" id="PF06629">
    <property type="entry name" value="MipA"/>
    <property type="match status" value="1"/>
</dbReference>
<dbReference type="InterPro" id="IPR010583">
    <property type="entry name" value="MipA"/>
</dbReference>
<feature type="signal peptide" evidence="6">
    <location>
        <begin position="1"/>
        <end position="40"/>
    </location>
</feature>
<keyword evidence="5" id="KW-0998">Cell outer membrane</keyword>
<gene>
    <name evidence="7" type="ORF">CSC65_10025</name>
</gene>
<dbReference type="Proteomes" id="UP000788419">
    <property type="component" value="Unassembled WGS sequence"/>
</dbReference>